<dbReference type="InterPro" id="IPR045931">
    <property type="entry name" value="DUF6350"/>
</dbReference>
<feature type="transmembrane region" description="Helical" evidence="2">
    <location>
        <begin position="99"/>
        <end position="118"/>
    </location>
</feature>
<protein>
    <submittedName>
        <fullName evidence="3">Uncharacterized protein</fullName>
    </submittedName>
</protein>
<keyword evidence="2" id="KW-0472">Membrane</keyword>
<dbReference type="Pfam" id="PF19877">
    <property type="entry name" value="DUF6350"/>
    <property type="match status" value="1"/>
</dbReference>
<feature type="transmembrane region" description="Helical" evidence="2">
    <location>
        <begin position="67"/>
        <end position="93"/>
    </location>
</feature>
<gene>
    <name evidence="3" type="ORF">ESP70_008660</name>
</gene>
<keyword evidence="4" id="KW-1185">Reference proteome</keyword>
<feature type="transmembrane region" description="Helical" evidence="2">
    <location>
        <begin position="277"/>
        <end position="296"/>
    </location>
</feature>
<dbReference type="Proteomes" id="UP000380867">
    <property type="component" value="Unassembled WGS sequence"/>
</dbReference>
<name>A0A5M4FE62_9ACTN</name>
<keyword evidence="2" id="KW-1133">Transmembrane helix</keyword>
<dbReference type="AlphaFoldDB" id="A0A5M4FE62"/>
<evidence type="ECO:0000313" key="3">
    <source>
        <dbReference type="EMBL" id="KAA1397446.1"/>
    </source>
</evidence>
<proteinExistence type="predicted"/>
<dbReference type="OrthoDB" id="3742900at2"/>
<evidence type="ECO:0000313" key="4">
    <source>
        <dbReference type="Proteomes" id="UP000380867"/>
    </source>
</evidence>
<reference evidence="3" key="1">
    <citation type="submission" date="2019-09" db="EMBL/GenBank/DDBJ databases">
        <authorList>
            <person name="Li J."/>
        </authorList>
    </citation>
    <scope>NUCLEOTIDE SEQUENCE [LARGE SCALE GENOMIC DNA]</scope>
    <source>
        <strain evidence="3">JCM 14732</strain>
    </source>
</reference>
<feature type="transmembrane region" description="Helical" evidence="2">
    <location>
        <begin position="130"/>
        <end position="150"/>
    </location>
</feature>
<accession>A0A5M4FE62</accession>
<feature type="transmembrane region" description="Helical" evidence="2">
    <location>
        <begin position="170"/>
        <end position="194"/>
    </location>
</feature>
<organism evidence="3 4">
    <name type="scientific">Aeromicrobium ginsengisoli</name>
    <dbReference type="NCBI Taxonomy" id="363867"/>
    <lineage>
        <taxon>Bacteria</taxon>
        <taxon>Bacillati</taxon>
        <taxon>Actinomycetota</taxon>
        <taxon>Actinomycetes</taxon>
        <taxon>Propionibacteriales</taxon>
        <taxon>Nocardioidaceae</taxon>
        <taxon>Aeromicrobium</taxon>
    </lineage>
</organism>
<sequence length="404" mass="40817">MPAPVETPYLRPAFLTALLGAIVSLAVSALFVRVAQGSADPPLLSFVRASVRTWLVSMGSGIDTGPVTFGLVPVGATLVCIALVARTASWVVADPVDELPAFVATTAGAYGVIAAVASTATASGDVHTSVIRAAFGAFVVGGLGAAWGAVRRHGQGDRLWFTASDDVRLATRAAIPGVLLVLSAAAVVVLVQLLRNLSRAGDIWAQLDPGGGGVIALGVACVLAAPTLVLWTASALVGPGFMLGTDTSVDLTGSQLGTVPGFPLLGALPPPGEFPDWVFVLWLVPLLAGIVSGWRVELGEREGLLARVALGAAAGAVAGFLLGILVGLSGGAIGPGRMADAGPPVFTPLLLAVPAMAVGGALGALLKHYRGGRAPQPSDASSTGRPRLWKRHQSPGTDRLVDES</sequence>
<dbReference type="RefSeq" id="WP_149688897.1">
    <property type="nucleotide sequence ID" value="NZ_SDPQ02000002.1"/>
</dbReference>
<dbReference type="EMBL" id="SDPQ02000002">
    <property type="protein sequence ID" value="KAA1397446.1"/>
    <property type="molecule type" value="Genomic_DNA"/>
</dbReference>
<feature type="transmembrane region" description="Helical" evidence="2">
    <location>
        <begin position="345"/>
        <end position="366"/>
    </location>
</feature>
<keyword evidence="2" id="KW-0812">Transmembrane</keyword>
<evidence type="ECO:0000256" key="1">
    <source>
        <dbReference type="SAM" id="MobiDB-lite"/>
    </source>
</evidence>
<feature type="region of interest" description="Disordered" evidence="1">
    <location>
        <begin position="371"/>
        <end position="404"/>
    </location>
</feature>
<feature type="transmembrane region" description="Helical" evidence="2">
    <location>
        <begin position="12"/>
        <end position="32"/>
    </location>
</feature>
<evidence type="ECO:0000256" key="2">
    <source>
        <dbReference type="SAM" id="Phobius"/>
    </source>
</evidence>
<feature type="transmembrane region" description="Helical" evidence="2">
    <location>
        <begin position="308"/>
        <end position="333"/>
    </location>
</feature>
<feature type="transmembrane region" description="Helical" evidence="2">
    <location>
        <begin position="214"/>
        <end position="233"/>
    </location>
</feature>
<comment type="caution">
    <text evidence="3">The sequence shown here is derived from an EMBL/GenBank/DDBJ whole genome shotgun (WGS) entry which is preliminary data.</text>
</comment>